<evidence type="ECO:0000256" key="1">
    <source>
        <dbReference type="SAM" id="MobiDB-lite"/>
    </source>
</evidence>
<feature type="region of interest" description="Disordered" evidence="1">
    <location>
        <begin position="38"/>
        <end position="60"/>
    </location>
</feature>
<organism evidence="3">
    <name type="scientific">Perkinsus marinus (strain ATCC 50983 / TXsc)</name>
    <dbReference type="NCBI Taxonomy" id="423536"/>
    <lineage>
        <taxon>Eukaryota</taxon>
        <taxon>Sar</taxon>
        <taxon>Alveolata</taxon>
        <taxon>Perkinsozoa</taxon>
        <taxon>Perkinsea</taxon>
        <taxon>Perkinsida</taxon>
        <taxon>Perkinsidae</taxon>
        <taxon>Perkinsus</taxon>
    </lineage>
</organism>
<protein>
    <submittedName>
        <fullName evidence="2">Uncharacterized protein</fullName>
    </submittedName>
</protein>
<dbReference type="RefSeq" id="XP_002778403.1">
    <property type="nucleotide sequence ID" value="XM_002778357.1"/>
</dbReference>
<feature type="non-terminal residue" evidence="2">
    <location>
        <position position="145"/>
    </location>
</feature>
<evidence type="ECO:0000313" key="3">
    <source>
        <dbReference type="Proteomes" id="UP000007800"/>
    </source>
</evidence>
<keyword evidence="3" id="KW-1185">Reference proteome</keyword>
<name>C5KZ95_PERM5</name>
<evidence type="ECO:0000313" key="2">
    <source>
        <dbReference type="EMBL" id="EER10198.1"/>
    </source>
</evidence>
<proteinExistence type="predicted"/>
<dbReference type="Proteomes" id="UP000007800">
    <property type="component" value="Unassembled WGS sequence"/>
</dbReference>
<dbReference type="OMA" id="ATENLHW"/>
<gene>
    <name evidence="2" type="ORF">Pmar_PMAR016160</name>
</gene>
<feature type="non-terminal residue" evidence="2">
    <location>
        <position position="1"/>
    </location>
</feature>
<sequence length="145" mass="15276">NVLRGTDDEEALYGAVIGTGRYAQPEGGIIAKGDNKTTTAVVTSRQRRKSSPQRSTDVAATQSVESGLALDEGVIEAVLASLQGLYVDKKGKQYLIEGKDSFAIDAETGAKGVSKPLVVTTKTGDSDTVIVKWGTSGLYSFEYPS</sequence>
<dbReference type="AlphaFoldDB" id="C5KZ95"/>
<dbReference type="EMBL" id="GG677713">
    <property type="protein sequence ID" value="EER10198.1"/>
    <property type="molecule type" value="Genomic_DNA"/>
</dbReference>
<reference evidence="2 3" key="1">
    <citation type="submission" date="2008-07" db="EMBL/GenBank/DDBJ databases">
        <authorList>
            <person name="El-Sayed N."/>
            <person name="Caler E."/>
            <person name="Inman J."/>
            <person name="Amedeo P."/>
            <person name="Hass B."/>
            <person name="Wortman J."/>
        </authorList>
    </citation>
    <scope>NUCLEOTIDE SEQUENCE [LARGE SCALE GENOMIC DNA]</scope>
    <source>
        <strain evidence="3">ATCC 50983 / TXsc</strain>
    </source>
</reference>
<accession>C5KZ95</accession>
<dbReference type="GeneID" id="9038686"/>
<dbReference type="InParanoid" id="C5KZ95"/>